<organism evidence="1 6">
    <name type="scientific">Bacteroides caccae</name>
    <dbReference type="NCBI Taxonomy" id="47678"/>
    <lineage>
        <taxon>Bacteria</taxon>
        <taxon>Pseudomonadati</taxon>
        <taxon>Bacteroidota</taxon>
        <taxon>Bacteroidia</taxon>
        <taxon>Bacteroidales</taxon>
        <taxon>Bacteroidaceae</taxon>
        <taxon>Bacteroides</taxon>
    </lineage>
</organism>
<reference evidence="5" key="3">
    <citation type="submission" date="2022-08" db="EMBL/GenBank/DDBJ databases">
        <title>Genome Sequencing of Bacteroides fragilis Group Isolates with Nanopore Technology.</title>
        <authorList>
            <person name="Tisza M.J."/>
            <person name="Smith D."/>
            <person name="Dekker J.P."/>
        </authorList>
    </citation>
    <scope>NUCLEOTIDE SEQUENCE</scope>
    <source>
        <strain evidence="5">BFG-474</strain>
    </source>
</reference>
<dbReference type="EC" id="4.1.3.38" evidence="1"/>
<dbReference type="InterPro" id="IPR001544">
    <property type="entry name" value="Aminotrans_IV"/>
</dbReference>
<dbReference type="GO" id="GO:0008696">
    <property type="term" value="F:4-amino-4-deoxychorismate lyase activity"/>
    <property type="evidence" value="ECO:0007669"/>
    <property type="project" value="UniProtKB-EC"/>
</dbReference>
<evidence type="ECO:0000313" key="8">
    <source>
        <dbReference type="Proteomes" id="UP000283512"/>
    </source>
</evidence>
<reference evidence="8 9" key="2">
    <citation type="submission" date="2018-08" db="EMBL/GenBank/DDBJ databases">
        <title>A genome reference for cultivated species of the human gut microbiota.</title>
        <authorList>
            <person name="Zou Y."/>
            <person name="Xue W."/>
            <person name="Luo G."/>
        </authorList>
    </citation>
    <scope>NUCLEOTIDE SEQUENCE [LARGE SCALE GENOMIC DNA]</scope>
    <source>
        <strain evidence="4 8">AM16-49B</strain>
        <strain evidence="3 9">AM31-16AC</strain>
    </source>
</reference>
<dbReference type="GO" id="GO:0008483">
    <property type="term" value="F:transaminase activity"/>
    <property type="evidence" value="ECO:0007669"/>
    <property type="project" value="UniProtKB-KW"/>
</dbReference>
<dbReference type="EMBL" id="QRKD01000002">
    <property type="protein sequence ID" value="RHH93951.1"/>
    <property type="molecule type" value="Genomic_DNA"/>
</dbReference>
<evidence type="ECO:0000313" key="6">
    <source>
        <dbReference type="Proteomes" id="UP000095657"/>
    </source>
</evidence>
<dbReference type="EMBL" id="QSJD01000005">
    <property type="protein sequence ID" value="RHD51596.1"/>
    <property type="molecule type" value="Genomic_DNA"/>
</dbReference>
<accession>A0A174L016</accession>
<dbReference type="Proteomes" id="UP000095725">
    <property type="component" value="Unassembled WGS sequence"/>
</dbReference>
<dbReference type="InterPro" id="IPR043131">
    <property type="entry name" value="BCAT-like_N"/>
</dbReference>
<dbReference type="EMBL" id="CZAI01000003">
    <property type="protein sequence ID" value="CUP17513.1"/>
    <property type="molecule type" value="Genomic_DNA"/>
</dbReference>
<evidence type="ECO:0000313" key="4">
    <source>
        <dbReference type="EMBL" id="RHH93951.1"/>
    </source>
</evidence>
<evidence type="ECO:0000313" key="3">
    <source>
        <dbReference type="EMBL" id="RHD51596.1"/>
    </source>
</evidence>
<dbReference type="Proteomes" id="UP001060260">
    <property type="component" value="Chromosome"/>
</dbReference>
<evidence type="ECO:0000313" key="2">
    <source>
        <dbReference type="EMBL" id="CUQ23916.1"/>
    </source>
</evidence>
<dbReference type="RefSeq" id="WP_055171288.1">
    <property type="nucleotide sequence ID" value="NZ_CAXSLD010000019.1"/>
</dbReference>
<dbReference type="InterPro" id="IPR036038">
    <property type="entry name" value="Aminotransferase-like"/>
</dbReference>
<dbReference type="Proteomes" id="UP000283512">
    <property type="component" value="Unassembled WGS sequence"/>
</dbReference>
<sequence>MCPFIETIRIEDGKIYNINYHTERCNRTRAAFWQDVADIDLGEFISPQSLEGIWKCRIVYGKAIEEITYVPYQRRKVSSLRLVTSDTIDYTYKSTNREELNSLYAQRETADDILVVRNGYLTDTSISNIALYDGNTWFTPSCPLLKGTKRAELLDKHLIQEKEILHTQLGSYFRIMLFNAMIDWGQIVIPIDEKHLIL</sequence>
<dbReference type="Proteomes" id="UP000095657">
    <property type="component" value="Unassembled WGS sequence"/>
</dbReference>
<dbReference type="Pfam" id="PF01063">
    <property type="entry name" value="Aminotran_4"/>
    <property type="match status" value="1"/>
</dbReference>
<dbReference type="STRING" id="47678.ERS852494_01681"/>
<reference evidence="6 7" key="1">
    <citation type="submission" date="2015-09" db="EMBL/GenBank/DDBJ databases">
        <authorList>
            <consortium name="Pathogen Informatics"/>
        </authorList>
    </citation>
    <scope>NUCLEOTIDE SEQUENCE [LARGE SCALE GENOMIC DNA]</scope>
    <source>
        <strain evidence="1 6">2789STDY5834880</strain>
        <strain evidence="2 7">2789STDY5834946</strain>
    </source>
</reference>
<dbReference type="InterPro" id="IPR043132">
    <property type="entry name" value="BCAT-like_C"/>
</dbReference>
<proteinExistence type="predicted"/>
<dbReference type="Gene3D" id="3.30.470.10">
    <property type="match status" value="1"/>
</dbReference>
<keyword evidence="1" id="KW-0808">Transferase</keyword>
<gene>
    <name evidence="4" type="ORF">DW190_04540</name>
    <name evidence="3" type="ORF">DW794_05100</name>
    <name evidence="1" type="ORF">ERS852494_01681</name>
    <name evidence="2" type="ORF">ERS852558_02301</name>
    <name evidence="5" type="ORF">NXW23_14690</name>
</gene>
<evidence type="ECO:0000313" key="5">
    <source>
        <dbReference type="EMBL" id="UVQ95608.1"/>
    </source>
</evidence>
<dbReference type="Proteomes" id="UP000284689">
    <property type="component" value="Unassembled WGS sequence"/>
</dbReference>
<evidence type="ECO:0000313" key="7">
    <source>
        <dbReference type="Proteomes" id="UP000095725"/>
    </source>
</evidence>
<keyword evidence="1" id="KW-0456">Lyase</keyword>
<dbReference type="EMBL" id="CZBL01000008">
    <property type="protein sequence ID" value="CUQ23916.1"/>
    <property type="molecule type" value="Genomic_DNA"/>
</dbReference>
<dbReference type="EMBL" id="CP103166">
    <property type="protein sequence ID" value="UVQ95608.1"/>
    <property type="molecule type" value="Genomic_DNA"/>
</dbReference>
<protein>
    <submittedName>
        <fullName evidence="1 3">4-amino-4-deoxychorismate lyase</fullName>
        <ecNumber evidence="1">4.1.3.38</ecNumber>
    </submittedName>
    <submittedName>
        <fullName evidence="5">Aminotransferase class IV family protein</fullName>
    </submittedName>
</protein>
<dbReference type="Gene3D" id="3.20.10.10">
    <property type="entry name" value="D-amino Acid Aminotransferase, subunit A, domain 2"/>
    <property type="match status" value="1"/>
</dbReference>
<dbReference type="AlphaFoldDB" id="A0A174L016"/>
<dbReference type="SUPFAM" id="SSF56752">
    <property type="entry name" value="D-aminoacid aminotransferase-like PLP-dependent enzymes"/>
    <property type="match status" value="1"/>
</dbReference>
<keyword evidence="1" id="KW-0032">Aminotransferase</keyword>
<name>A0A174L016_9BACE</name>
<evidence type="ECO:0000313" key="1">
    <source>
        <dbReference type="EMBL" id="CUP17513.1"/>
    </source>
</evidence>
<evidence type="ECO:0000313" key="9">
    <source>
        <dbReference type="Proteomes" id="UP000284689"/>
    </source>
</evidence>